<feature type="transmembrane region" description="Helical" evidence="1">
    <location>
        <begin position="7"/>
        <end position="32"/>
    </location>
</feature>
<dbReference type="EMBL" id="VFPT01000002">
    <property type="protein sequence ID" value="TQM90446.1"/>
    <property type="molecule type" value="Genomic_DNA"/>
</dbReference>
<sequence length="221" mass="25183">MTTDRGATIALAIIFGFPVLMALAWALVYLHWGFVPEWRHQAFAMALAYVVFMPLALQQHFNPANPKGPRMARRHAMFILALLAWNLSMTPRNGLPLLEYLRLWWPGFSILALLTAAWLLHYLPVIVAQRRVRKALRSVFLIPTIFAFGFGLAVATPQNGGLWTILILFGAGVNTLFPYSLPRRHRAPRVHWTLLLKRFAFTLKHHVSRNALKSKISGRVR</sequence>
<feature type="transmembrane region" description="Helical" evidence="1">
    <location>
        <begin position="103"/>
        <end position="123"/>
    </location>
</feature>
<protein>
    <submittedName>
        <fullName evidence="2">Uncharacterized protein</fullName>
    </submittedName>
</protein>
<evidence type="ECO:0000313" key="3">
    <source>
        <dbReference type="Proteomes" id="UP000320582"/>
    </source>
</evidence>
<proteinExistence type="predicted"/>
<evidence type="ECO:0000256" key="1">
    <source>
        <dbReference type="SAM" id="Phobius"/>
    </source>
</evidence>
<feature type="transmembrane region" description="Helical" evidence="1">
    <location>
        <begin position="161"/>
        <end position="181"/>
    </location>
</feature>
<reference evidence="2 3" key="1">
    <citation type="submission" date="2019-06" db="EMBL/GenBank/DDBJ databases">
        <title>Genomic Encyclopedia of Archaeal and Bacterial Type Strains, Phase II (KMG-II): from individual species to whole genera.</title>
        <authorList>
            <person name="Goeker M."/>
        </authorList>
    </citation>
    <scope>NUCLEOTIDE SEQUENCE [LARGE SCALE GENOMIC DNA]</scope>
    <source>
        <strain evidence="2 3">DSM 18423</strain>
    </source>
</reference>
<comment type="caution">
    <text evidence="2">The sequence shown here is derived from an EMBL/GenBank/DDBJ whole genome shotgun (WGS) entry which is preliminary data.</text>
</comment>
<gene>
    <name evidence="2" type="ORF">BD293_3832</name>
</gene>
<keyword evidence="1" id="KW-0472">Membrane</keyword>
<dbReference type="AlphaFoldDB" id="A0A543K5T8"/>
<evidence type="ECO:0000313" key="2">
    <source>
        <dbReference type="EMBL" id="TQM90446.1"/>
    </source>
</evidence>
<keyword evidence="1" id="KW-1133">Transmembrane helix</keyword>
<name>A0A543K5T8_9RHOB</name>
<keyword evidence="1" id="KW-0812">Transmembrane</keyword>
<dbReference type="Proteomes" id="UP000320582">
    <property type="component" value="Unassembled WGS sequence"/>
</dbReference>
<accession>A0A543K5T8</accession>
<feature type="transmembrane region" description="Helical" evidence="1">
    <location>
        <begin position="135"/>
        <end position="155"/>
    </location>
</feature>
<keyword evidence="3" id="KW-1185">Reference proteome</keyword>
<feature type="transmembrane region" description="Helical" evidence="1">
    <location>
        <begin position="38"/>
        <end position="57"/>
    </location>
</feature>
<organism evidence="2 3">
    <name type="scientific">Roseinatronobacter monicus</name>
    <dbReference type="NCBI Taxonomy" id="393481"/>
    <lineage>
        <taxon>Bacteria</taxon>
        <taxon>Pseudomonadati</taxon>
        <taxon>Pseudomonadota</taxon>
        <taxon>Alphaproteobacteria</taxon>
        <taxon>Rhodobacterales</taxon>
        <taxon>Paracoccaceae</taxon>
        <taxon>Roseinatronobacter</taxon>
    </lineage>
</organism>